<dbReference type="KEGG" id="pgu:PGUG_00009"/>
<dbReference type="Proteomes" id="UP000001997">
    <property type="component" value="Unassembled WGS sequence"/>
</dbReference>
<dbReference type="VEuPathDB" id="FungiDB:PGUG_00009"/>
<dbReference type="InterPro" id="IPR017853">
    <property type="entry name" value="GH"/>
</dbReference>
<dbReference type="InterPro" id="IPR036156">
    <property type="entry name" value="Beta-gal/glucu_dom_sf"/>
</dbReference>
<dbReference type="OrthoDB" id="408320at2759"/>
<organism evidence="9 10">
    <name type="scientific">Meyerozyma guilliermondii (strain ATCC 6260 / CBS 566 / DSM 6381 / JCM 1539 / NBRC 10279 / NRRL Y-324)</name>
    <name type="common">Yeast</name>
    <name type="synonym">Candida guilliermondii</name>
    <dbReference type="NCBI Taxonomy" id="294746"/>
    <lineage>
        <taxon>Eukaryota</taxon>
        <taxon>Fungi</taxon>
        <taxon>Dikarya</taxon>
        <taxon>Ascomycota</taxon>
        <taxon>Saccharomycotina</taxon>
        <taxon>Pichiomycetes</taxon>
        <taxon>Debaryomycetaceae</taxon>
        <taxon>Meyerozyma</taxon>
    </lineage>
</organism>
<name>A5D9Q8_PICGU</name>
<dbReference type="SUPFAM" id="SSF51445">
    <property type="entry name" value="(Trans)glycosidases"/>
    <property type="match status" value="1"/>
</dbReference>
<dbReference type="EMBL" id="CH408155">
    <property type="protein sequence ID" value="EDK35911.2"/>
    <property type="molecule type" value="Genomic_DNA"/>
</dbReference>
<dbReference type="InterPro" id="IPR013783">
    <property type="entry name" value="Ig-like_fold"/>
</dbReference>
<feature type="domain" description="Beta galactosidase small chain/" evidence="8">
    <location>
        <begin position="695"/>
        <end position="973"/>
    </location>
</feature>
<dbReference type="Pfam" id="PF02836">
    <property type="entry name" value="Glyco_hydro_2_C"/>
    <property type="match status" value="1"/>
</dbReference>
<dbReference type="PRINTS" id="PR00132">
    <property type="entry name" value="GLHYDRLASE2"/>
</dbReference>
<evidence type="ECO:0000256" key="1">
    <source>
        <dbReference type="ARBA" id="ARBA00001412"/>
    </source>
</evidence>
<accession>A5D9Q8</accession>
<keyword evidence="10" id="KW-1185">Reference proteome</keyword>
<dbReference type="InterPro" id="IPR011013">
    <property type="entry name" value="Gal_mutarotase_sf_dom"/>
</dbReference>
<dbReference type="RefSeq" id="XP_001486632.2">
    <property type="nucleotide sequence ID" value="XM_001486582.1"/>
</dbReference>
<reference evidence="9 10" key="1">
    <citation type="journal article" date="2009" name="Nature">
        <title>Evolution of pathogenicity and sexual reproduction in eight Candida genomes.</title>
        <authorList>
            <person name="Butler G."/>
            <person name="Rasmussen M.D."/>
            <person name="Lin M.F."/>
            <person name="Santos M.A."/>
            <person name="Sakthikumar S."/>
            <person name="Munro C.A."/>
            <person name="Rheinbay E."/>
            <person name="Grabherr M."/>
            <person name="Forche A."/>
            <person name="Reedy J.L."/>
            <person name="Agrafioti I."/>
            <person name="Arnaud M.B."/>
            <person name="Bates S."/>
            <person name="Brown A.J."/>
            <person name="Brunke S."/>
            <person name="Costanzo M.C."/>
            <person name="Fitzpatrick D.A."/>
            <person name="de Groot P.W."/>
            <person name="Harris D."/>
            <person name="Hoyer L.L."/>
            <person name="Hube B."/>
            <person name="Klis F.M."/>
            <person name="Kodira C."/>
            <person name="Lennard N."/>
            <person name="Logue M.E."/>
            <person name="Martin R."/>
            <person name="Neiman A.M."/>
            <person name="Nikolaou E."/>
            <person name="Quail M.A."/>
            <person name="Quinn J."/>
            <person name="Santos M.C."/>
            <person name="Schmitzberger F.F."/>
            <person name="Sherlock G."/>
            <person name="Shah P."/>
            <person name="Silverstein K.A."/>
            <person name="Skrzypek M.S."/>
            <person name="Soll D."/>
            <person name="Staggs R."/>
            <person name="Stansfield I."/>
            <person name="Stumpf M.P."/>
            <person name="Sudbery P.E."/>
            <person name="Srikantha T."/>
            <person name="Zeng Q."/>
            <person name="Berman J."/>
            <person name="Berriman M."/>
            <person name="Heitman J."/>
            <person name="Gow N.A."/>
            <person name="Lorenz M.C."/>
            <person name="Birren B.W."/>
            <person name="Kellis M."/>
            <person name="Cuomo C.A."/>
        </authorList>
    </citation>
    <scope>NUCLEOTIDE SEQUENCE [LARGE SCALE GENOMIC DNA]</scope>
    <source>
        <strain evidence="10">ATCC 6260 / CBS 566 / DSM 6381 / JCM 1539 / NBRC 10279 / NRRL Y-324</strain>
    </source>
</reference>
<evidence type="ECO:0000256" key="7">
    <source>
        <dbReference type="RuleBase" id="RU361154"/>
    </source>
</evidence>
<dbReference type="InterPro" id="IPR023230">
    <property type="entry name" value="Glyco_hydro_2_CS"/>
</dbReference>
<dbReference type="InterPro" id="IPR050347">
    <property type="entry name" value="Bact_Beta-galactosidase"/>
</dbReference>
<dbReference type="SUPFAM" id="SSF49785">
    <property type="entry name" value="Galactose-binding domain-like"/>
    <property type="match status" value="1"/>
</dbReference>
<dbReference type="InterPro" id="IPR006101">
    <property type="entry name" value="Glyco_hydro_2"/>
</dbReference>
<dbReference type="EC" id="3.2.1.23" evidence="3"/>
<dbReference type="PANTHER" id="PTHR46323:SF2">
    <property type="entry name" value="BETA-GALACTOSIDASE"/>
    <property type="match status" value="1"/>
</dbReference>
<comment type="catalytic activity">
    <reaction evidence="1">
        <text>Hydrolysis of terminal non-reducing beta-D-galactose residues in beta-D-galactosides.</text>
        <dbReference type="EC" id="3.2.1.23"/>
    </reaction>
</comment>
<evidence type="ECO:0000256" key="6">
    <source>
        <dbReference type="ARBA" id="ARBA00032230"/>
    </source>
</evidence>
<sequence length="977" mass="111544">MVNGTSIMSPLPNLLLLPSEDFTFEKKLVVPGHWQLQGYGSPQYTNVVYPFVVDVPNPPTRNPTGTYHRQFTVPKTWESHQCRIRFEGVDNSYHVFLNGKLIGYHEGSRNCAEFDLEPAIKRDQVNHLWVRVYQWSSSTYIEDQDQWWLSGIFRDVWLLGFHKQGHIENFVVTTDLKNTDGVCGLKVQVGGENHSFQKFEGLKLYVNLSGSENLAEVNSSVTNLGIKVPNVKPWTAETPTLHKLTLELRDSTGFVLSKVVQKVGFRKVEMSDGQIKVNGQPILLRGVNRHDHHPQFGRAVPLDFIKRDLQLMKQHNINAVRTSHYPNTPQLYELANEYGFWVFAEADLECHGFFECVRRPIDGSDDPEYKNGKLELFGRAKKFTSDNPEWKNTYVDRARGLVLRDINQPCIIVWSLGNEAFFGQNHVAMADFIRHADPTRLVHYEPDMDATVTDMYSRMYPSFETMQEFIKKNDKPLVLCEYAHAMGNGPGLLRQYQELFYTVPHFQGGFVWEWNNHGLETEANGSKFYGYGGDFGEKVHDGVFCMDGLVDSRHEPTPGLLEYKKVIEPVEVRFHDGEIEFKNMFDFSDLDAYYATFRLVEYESVFSEEILASRQLHFPSVPPHSSYSILFPCEIPSSSNTVILDVDVKTLNSSEAVPKDHTVAFGQKVFKASTKTEFNKTISNVNVEETNHRITVRSKALEFQFNKITGCVEKYNQDKPIIVAGLNNLTFWRPTTNNDDNFDGPYWKKFGLDMMEIQVRNVKVTPIANGERSNLLATLEVESFIGPPILSWGFDCIQKYSIYADRLEIGTLLTAIGFNKCCVPSTLPRLGYEFAVPETVNEISWLGRGSGESYADKKESQKIGLYKKKFGDSDYSYDYPQENGNHEDVTWLALKDGDGGFVITMKNRNFGFKCSSEYDVQQALHPHEIKRGQKYVRVDYQQHGVGTAACGPGVLEKFQFKLEGPIEFTTTIRYVES</sequence>
<evidence type="ECO:0000256" key="3">
    <source>
        <dbReference type="ARBA" id="ARBA00012756"/>
    </source>
</evidence>
<protein>
    <recommendedName>
        <fullName evidence="3">beta-galactosidase</fullName>
        <ecNumber evidence="3">3.2.1.23</ecNumber>
    </recommendedName>
    <alternativeName>
        <fullName evidence="6">Lactase</fullName>
    </alternativeName>
</protein>
<dbReference type="AlphaFoldDB" id="A5D9Q8"/>
<dbReference type="Pfam" id="PF02929">
    <property type="entry name" value="Bgal_small_N"/>
    <property type="match status" value="1"/>
</dbReference>
<evidence type="ECO:0000256" key="4">
    <source>
        <dbReference type="ARBA" id="ARBA00022801"/>
    </source>
</evidence>
<dbReference type="GeneID" id="5129417"/>
<dbReference type="OMA" id="WASAMLD"/>
<dbReference type="PROSITE" id="PS00719">
    <property type="entry name" value="GLYCOSYL_HYDROL_F2_1"/>
    <property type="match status" value="1"/>
</dbReference>
<evidence type="ECO:0000313" key="10">
    <source>
        <dbReference type="Proteomes" id="UP000001997"/>
    </source>
</evidence>
<evidence type="ECO:0000259" key="8">
    <source>
        <dbReference type="SMART" id="SM01038"/>
    </source>
</evidence>
<dbReference type="Pfam" id="PF02837">
    <property type="entry name" value="Glyco_hydro_2_N"/>
    <property type="match status" value="1"/>
</dbReference>
<evidence type="ECO:0000256" key="5">
    <source>
        <dbReference type="ARBA" id="ARBA00023295"/>
    </source>
</evidence>
<dbReference type="STRING" id="294746.A5D9Q8"/>
<dbReference type="Gene3D" id="2.70.98.10">
    <property type="match status" value="1"/>
</dbReference>
<dbReference type="Gene3D" id="3.20.20.80">
    <property type="entry name" value="Glycosidases"/>
    <property type="match status" value="1"/>
</dbReference>
<dbReference type="InterPro" id="IPR004199">
    <property type="entry name" value="B-gal_small/dom_5"/>
</dbReference>
<dbReference type="InParanoid" id="A5D9Q8"/>
<dbReference type="Pfam" id="PF16353">
    <property type="entry name" value="LacZ_4"/>
    <property type="match status" value="1"/>
</dbReference>
<comment type="similarity">
    <text evidence="2 7">Belongs to the glycosyl hydrolase 2 family.</text>
</comment>
<dbReference type="eggNOG" id="KOG2024">
    <property type="taxonomic scope" value="Eukaryota"/>
</dbReference>
<keyword evidence="5 7" id="KW-0326">Glycosidase</keyword>
<dbReference type="InterPro" id="IPR008979">
    <property type="entry name" value="Galactose-bd-like_sf"/>
</dbReference>
<dbReference type="GO" id="GO:0005990">
    <property type="term" value="P:lactose catabolic process"/>
    <property type="evidence" value="ECO:0007669"/>
    <property type="project" value="TreeGrafter"/>
</dbReference>
<dbReference type="SUPFAM" id="SSF74650">
    <property type="entry name" value="Galactose mutarotase-like"/>
    <property type="match status" value="1"/>
</dbReference>
<dbReference type="InterPro" id="IPR006103">
    <property type="entry name" value="Glyco_hydro_2_cat"/>
</dbReference>
<evidence type="ECO:0000256" key="2">
    <source>
        <dbReference type="ARBA" id="ARBA00007401"/>
    </source>
</evidence>
<dbReference type="InterPro" id="IPR006104">
    <property type="entry name" value="Glyco_hydro_2_N"/>
</dbReference>
<gene>
    <name evidence="9" type="ORF">PGUG_00009</name>
</gene>
<proteinExistence type="inferred from homology"/>
<dbReference type="InterPro" id="IPR032312">
    <property type="entry name" value="LacZ_4"/>
</dbReference>
<dbReference type="GO" id="GO:0009341">
    <property type="term" value="C:beta-galactosidase complex"/>
    <property type="evidence" value="ECO:0007669"/>
    <property type="project" value="InterPro"/>
</dbReference>
<evidence type="ECO:0000313" key="9">
    <source>
        <dbReference type="EMBL" id="EDK35911.2"/>
    </source>
</evidence>
<dbReference type="Gene3D" id="2.60.120.260">
    <property type="entry name" value="Galactose-binding domain-like"/>
    <property type="match status" value="1"/>
</dbReference>
<dbReference type="GO" id="GO:0030246">
    <property type="term" value="F:carbohydrate binding"/>
    <property type="evidence" value="ECO:0007669"/>
    <property type="project" value="InterPro"/>
</dbReference>
<dbReference type="SUPFAM" id="SSF49303">
    <property type="entry name" value="beta-Galactosidase/glucuronidase domain"/>
    <property type="match status" value="2"/>
</dbReference>
<dbReference type="SMART" id="SM01038">
    <property type="entry name" value="Bgal_small_N"/>
    <property type="match status" value="1"/>
</dbReference>
<dbReference type="Gene3D" id="2.60.40.10">
    <property type="entry name" value="Immunoglobulins"/>
    <property type="match status" value="2"/>
</dbReference>
<dbReference type="Pfam" id="PF00703">
    <property type="entry name" value="Glyco_hydro_2"/>
    <property type="match status" value="1"/>
</dbReference>
<dbReference type="PANTHER" id="PTHR46323">
    <property type="entry name" value="BETA-GALACTOSIDASE"/>
    <property type="match status" value="1"/>
</dbReference>
<dbReference type="InterPro" id="IPR014718">
    <property type="entry name" value="GH-type_carb-bd"/>
</dbReference>
<dbReference type="GO" id="GO:0004565">
    <property type="term" value="F:beta-galactosidase activity"/>
    <property type="evidence" value="ECO:0007669"/>
    <property type="project" value="UniProtKB-EC"/>
</dbReference>
<dbReference type="HOGENOM" id="CLU_002346_0_2_1"/>
<dbReference type="InterPro" id="IPR006102">
    <property type="entry name" value="Ig-like_GH2"/>
</dbReference>
<keyword evidence="4 7" id="KW-0378">Hydrolase</keyword>